<dbReference type="Pfam" id="PF18713">
    <property type="entry name" value="DUF5645"/>
    <property type="match status" value="1"/>
</dbReference>
<gene>
    <name evidence="3" type="ORF">NQ317_011779</name>
</gene>
<dbReference type="InterPro" id="IPR041506">
    <property type="entry name" value="DUF5645"/>
</dbReference>
<sequence>MPEENNDILLDIAHEDLPKLAELYKQHKDVLPYAYSMITTAIEWKKKRTEDYITLTSPNGCWRENGTIVALVKTGSSSEVYIFSLAKSNKNLYDALIHSKRINYAKLFLFACIHENLHPTVKKVLEEKNVQGDDIENFMFAINTKDALKFVPDCPPEVYIGKLNKNHVLDVNSRWPHRYRNSDKFISFLIEMNDAYGVFLKSNDELVAWILLSVMGQMAILQTKEGYERKGYASLVVKYMSKELAKKVKLPLPLFW</sequence>
<dbReference type="InterPro" id="IPR053225">
    <property type="entry name" value="Acyl-CoA_N-acyltransferase"/>
</dbReference>
<evidence type="ECO:0000259" key="1">
    <source>
        <dbReference type="Pfam" id="PF08445"/>
    </source>
</evidence>
<evidence type="ECO:0000259" key="2">
    <source>
        <dbReference type="Pfam" id="PF18713"/>
    </source>
</evidence>
<organism evidence="3 4">
    <name type="scientific">Molorchus minor</name>
    <dbReference type="NCBI Taxonomy" id="1323400"/>
    <lineage>
        <taxon>Eukaryota</taxon>
        <taxon>Metazoa</taxon>
        <taxon>Ecdysozoa</taxon>
        <taxon>Arthropoda</taxon>
        <taxon>Hexapoda</taxon>
        <taxon>Insecta</taxon>
        <taxon>Pterygota</taxon>
        <taxon>Neoptera</taxon>
        <taxon>Endopterygota</taxon>
        <taxon>Coleoptera</taxon>
        <taxon>Polyphaga</taxon>
        <taxon>Cucujiformia</taxon>
        <taxon>Chrysomeloidea</taxon>
        <taxon>Cerambycidae</taxon>
        <taxon>Lamiinae</taxon>
        <taxon>Monochamini</taxon>
        <taxon>Molorchus</taxon>
    </lineage>
</organism>
<comment type="caution">
    <text evidence="3">The sequence shown here is derived from an EMBL/GenBank/DDBJ whole genome shotgun (WGS) entry which is preliminary data.</text>
</comment>
<reference evidence="3" key="1">
    <citation type="journal article" date="2023" name="Insect Mol. Biol.">
        <title>Genome sequencing provides insights into the evolution of gene families encoding plant cell wall-degrading enzymes in longhorned beetles.</title>
        <authorList>
            <person name="Shin N.R."/>
            <person name="Okamura Y."/>
            <person name="Kirsch R."/>
            <person name="Pauchet Y."/>
        </authorList>
    </citation>
    <scope>NUCLEOTIDE SEQUENCE</scope>
    <source>
        <strain evidence="3">MMC_N1</strain>
    </source>
</reference>
<dbReference type="SUPFAM" id="SSF55729">
    <property type="entry name" value="Acyl-CoA N-acyltransferases (Nat)"/>
    <property type="match status" value="1"/>
</dbReference>
<evidence type="ECO:0000313" key="4">
    <source>
        <dbReference type="Proteomes" id="UP001162164"/>
    </source>
</evidence>
<evidence type="ECO:0008006" key="5">
    <source>
        <dbReference type="Google" id="ProtNLM"/>
    </source>
</evidence>
<dbReference type="Pfam" id="PF08445">
    <property type="entry name" value="FR47"/>
    <property type="match status" value="1"/>
</dbReference>
<proteinExistence type="predicted"/>
<feature type="domain" description="DUF5645" evidence="2">
    <location>
        <begin position="8"/>
        <end position="124"/>
    </location>
</feature>
<protein>
    <recommendedName>
        <fullName evidence="5">N-acetyltransferase domain-containing protein</fullName>
    </recommendedName>
</protein>
<dbReference type="InterPro" id="IPR016181">
    <property type="entry name" value="Acyl_CoA_acyltransferase"/>
</dbReference>
<keyword evidence="4" id="KW-1185">Reference proteome</keyword>
<evidence type="ECO:0000313" key="3">
    <source>
        <dbReference type="EMBL" id="KAJ8977607.1"/>
    </source>
</evidence>
<feature type="domain" description="GCN5-related N-acetyltransferase Rv2170-like" evidence="1">
    <location>
        <begin position="196"/>
        <end position="248"/>
    </location>
</feature>
<dbReference type="PANTHER" id="PTHR20958:SF6">
    <property type="entry name" value="GLYCINE N-ACYLTRANSFERASE-LIKE PROTEIN"/>
    <property type="match status" value="1"/>
</dbReference>
<dbReference type="EMBL" id="JAPWTJ010000526">
    <property type="protein sequence ID" value="KAJ8977607.1"/>
    <property type="molecule type" value="Genomic_DNA"/>
</dbReference>
<dbReference type="PANTHER" id="PTHR20958">
    <property type="entry name" value="GLYCINE N-ACYLTRANSFERASE-LIKE PROTEIN"/>
    <property type="match status" value="1"/>
</dbReference>
<accession>A0ABQ9JI87</accession>
<dbReference type="Gene3D" id="3.40.630.30">
    <property type="match status" value="2"/>
</dbReference>
<dbReference type="Proteomes" id="UP001162164">
    <property type="component" value="Unassembled WGS sequence"/>
</dbReference>
<dbReference type="InterPro" id="IPR013653">
    <property type="entry name" value="GCN5-like_dom"/>
</dbReference>
<name>A0ABQ9JI87_9CUCU</name>